<feature type="compositionally biased region" description="Basic and acidic residues" evidence="1">
    <location>
        <begin position="11"/>
        <end position="23"/>
    </location>
</feature>
<feature type="region of interest" description="Disordered" evidence="1">
    <location>
        <begin position="331"/>
        <end position="352"/>
    </location>
</feature>
<dbReference type="GO" id="GO:0005730">
    <property type="term" value="C:nucleolus"/>
    <property type="evidence" value="ECO:0007669"/>
    <property type="project" value="TreeGrafter"/>
</dbReference>
<organism evidence="5 6">
    <name type="scientific">Wolfiporia cocos (strain MD-104)</name>
    <name type="common">Brown rot fungus</name>
    <dbReference type="NCBI Taxonomy" id="742152"/>
    <lineage>
        <taxon>Eukaryota</taxon>
        <taxon>Fungi</taxon>
        <taxon>Dikarya</taxon>
        <taxon>Basidiomycota</taxon>
        <taxon>Agaricomycotina</taxon>
        <taxon>Agaricomycetes</taxon>
        <taxon>Polyporales</taxon>
        <taxon>Phaeolaceae</taxon>
        <taxon>Wolfiporia</taxon>
    </lineage>
</organism>
<dbReference type="Pfam" id="PF26140">
    <property type="entry name" value="HEAT_URB1"/>
    <property type="match status" value="1"/>
</dbReference>
<dbReference type="PANTHER" id="PTHR13500:SF0">
    <property type="entry name" value="NUCLEOLAR PRE-RIBOSOMAL-ASSOCIATED PROTEIN 1"/>
    <property type="match status" value="1"/>
</dbReference>
<dbReference type="InterPro" id="IPR059018">
    <property type="entry name" value="HEAT_URB1"/>
</dbReference>
<feature type="compositionally biased region" description="Basic residues" evidence="1">
    <location>
        <begin position="1"/>
        <end position="10"/>
    </location>
</feature>
<evidence type="ECO:0000259" key="3">
    <source>
        <dbReference type="Pfam" id="PF16201"/>
    </source>
</evidence>
<dbReference type="InterPro" id="IPR016024">
    <property type="entry name" value="ARM-type_fold"/>
</dbReference>
<dbReference type="GO" id="GO:0000463">
    <property type="term" value="P:maturation of LSU-rRNA from tricistronic rRNA transcript (SSU-rRNA, 5.8S rRNA, LSU-rRNA)"/>
    <property type="evidence" value="ECO:0007669"/>
    <property type="project" value="TreeGrafter"/>
</dbReference>
<gene>
    <name evidence="5" type="ORF">WOLCODRAFT_101082</name>
</gene>
<feature type="compositionally biased region" description="Basic and acidic residues" evidence="1">
    <location>
        <begin position="331"/>
        <end position="344"/>
    </location>
</feature>
<evidence type="ECO:0000259" key="4">
    <source>
        <dbReference type="Pfam" id="PF26140"/>
    </source>
</evidence>
<dbReference type="GO" id="GO:0000466">
    <property type="term" value="P:maturation of 5.8S rRNA from tricistronic rRNA transcript (SSU-rRNA, 5.8S rRNA, LSU-rRNA)"/>
    <property type="evidence" value="ECO:0007669"/>
    <property type="project" value="TreeGrafter"/>
</dbReference>
<dbReference type="InterPro" id="IPR032436">
    <property type="entry name" value="URB1_C"/>
</dbReference>
<dbReference type="OrthoDB" id="72892at2759"/>
<sequence>MFSRKPQKKDHHSEERRFSSHADIKRSLGSQDENVLQEALTTLRNQLTLKYDEANPAANDERLLLLKEWLEASPGAEDIFRVWEATSSRQMSRLTLLVSVLSSILSLLSTHYTYHAHAQPIIKSLFSPKYLHYLNSYLGGSHTELLLVTLKLYYSLSNFAGGRERKNTFEAFPWETKSLQKLLHMRRRGKTEEQVDIMIKPDIRTLFVLFLLSFVDSTTPGAVKATFLEQRRDLFASLFKGLPQDQSSLIRRVLEVCWIGLWSDAKVRRTLKVNLFNEALLSQLVRIYDRDSSGSRSSEHIPADIVHHFLLAICTRPGVGICFKDRGWYPREEDPEEKPSRDANDFETSGNSRKNSKIYNKILANVLKTLKVNEDSRQQELAFKILAACPELVSGYWSSAAPALEPRLSSKWIANIAFYGSVVSLPVPKSTFFLNEGAGQALCQPAPPPLSTIMDNILPASNIKAHFSRGLQSSSALVQHCTALAIVRCLLKYEAVMGAFAEIERSLEEDEEGQWSRRRNEIEREVRKRVPDFQVVIGLSQKLGDANVPTTVEGSSSDKIVGAVSPTNPTKLALLAESAQRLLWLYHRSLPSLVAEARFDAGKLLAGFQEAIANSPSTSRSAIDGFDTLRQLHVLRLLEESEQFNWSGKTAGSPHSNFKILLKVYVSTTSRPVQTAIASLLQSALSNSLLFQHDHNEVALWLDALPSTSRSPDFKTADEVLLTDESSGVIAFLDDCAQQCVKIPYRYLEELDNLLSGSDGNDVPTTGQREDVPSPLLMTVLEQLSTKMKAKLLTASDALAVISYARKLVQRLCSKVLHLGILDRVVKKLGSITAVEEEALRPSNDLLSAAIRREGVFLGSSLRYLQRPDRATADMDVASAEIDKFIIGLEDSEIPSDAIARRSSALKAVDWFRTLHHSIDKSQITRLVRFVERVHKPALRDLFEYLRPDEHSVWDCIDIVGRYADLQNRLTFSLLFFHCDDIRLAGAHSRDLLSSSLFAKTVTLVEIKRAVMLINHRLAASESNATATGDMLFLLAAIVKRASAHFSQDKMDDLLRHTFQLDAIKQICSKSCASSVQKGLRELLSAFSDNAPEDTKQAVREVTAYWVLLIKDHSPSMTAEQKTAATLWIPQMETDALLNLLDELATQTTANADPAIIEAILSALIPVAERRPEFLKSHLPSLLMLRPLLSDSVLMDSLVAAATRGGLPLHHNGIHELTMEGSKLAECVSLSRQRWSHRTARAEINVQDFLTQHEISSAAVDVVTNLLYTQASSSAVVKEWLKSDSSTACSTSHLAKILFSLFDSASGEVFAGEDSDYIVPHFTRLVRTLSSGKTSRGHTETYSFIASGICIMIELLPQSRQKLLSVLQKECEKVTADTLRPEILSIVRDFGAGVVKTADALVETGLRWAVQTFSLGRLDDDVAEMLDALAPLLKLGSSVKSHLVEPVLSAGIQNHFANGEILQFMQALIDACSMKASIVHSRSQHPADYPQPVTVNKFLQSIVQHPQLYNTTAASRDGIVFLLHTLFHQHATNTCQPTHIEPLLPLYAGTLSLSDQRLLSIFRLFESTRRMSTATLCSRWNALSGATSGSTLEAVQSFDAARMFQTCLAFPRWRTVESNVFEKQGADGSLYDPVFVVSLFAQMLSEGEPKSALNWVQMFRTNVVNLLIRALSARDGQLRGMALALLAALHRSLQDADMQEKPDVLHILNLLKDALRPPADGDPEDEPPRLPAYTTLLLAHALRGVFNPHQFTYPLIARFLLQRPALDVGDVPLLFGMLYSATDEWRRERAWIVRLIADGMYGGTSEEWSVLRRRHTWELLASLFAGEERDGGVRRGILEAGLYGGVLANLTCHPRAATALVLKGSLLVWVEMQVRRVRADEALAWVRIMENVLTVVDPATTGGDWRDAIGRCILNVLESSACTKAVFVAAAPLVLRLSLLPGAPVSRLPRIIARGVGFLQSLEADVHVSSGQLLGSSGASLAPHSARGLFDAPDADAVRDWGACVEALWRATMAIDAPSVCAEWDDLTPRLLVWRAIAGEKESTVGEWARREVVRSLRGV</sequence>
<evidence type="ECO:0000313" key="5">
    <source>
        <dbReference type="EMBL" id="PCH41704.1"/>
    </source>
</evidence>
<dbReference type="Pfam" id="PF11707">
    <property type="entry name" value="Npa1"/>
    <property type="match status" value="1"/>
</dbReference>
<dbReference type="InterPro" id="IPR021714">
    <property type="entry name" value="URB1_N"/>
</dbReference>
<evidence type="ECO:0000313" key="6">
    <source>
        <dbReference type="Proteomes" id="UP000218811"/>
    </source>
</evidence>
<dbReference type="Pfam" id="PF16201">
    <property type="entry name" value="NopRA1"/>
    <property type="match status" value="1"/>
</dbReference>
<name>A0A2H3JY85_WOLCO</name>
<feature type="domain" description="URB1 C-terminal" evidence="3">
    <location>
        <begin position="1665"/>
        <end position="1869"/>
    </location>
</feature>
<dbReference type="SUPFAM" id="SSF48371">
    <property type="entry name" value="ARM repeat"/>
    <property type="match status" value="1"/>
</dbReference>
<feature type="domain" description="URB1 central HEAT repeat" evidence="4">
    <location>
        <begin position="648"/>
        <end position="839"/>
    </location>
</feature>
<proteinExistence type="predicted"/>
<protein>
    <submittedName>
        <fullName evidence="5">Uncharacterized protein</fullName>
    </submittedName>
</protein>
<dbReference type="EMBL" id="KB468113">
    <property type="protein sequence ID" value="PCH41704.1"/>
    <property type="molecule type" value="Genomic_DNA"/>
</dbReference>
<keyword evidence="6" id="KW-1185">Reference proteome</keyword>
<dbReference type="PANTHER" id="PTHR13500">
    <property type="entry name" value="NUCLEOLAR PRERIBOSOMAL-ASSOCIATED PROTEIN 1"/>
    <property type="match status" value="1"/>
</dbReference>
<reference evidence="5 6" key="1">
    <citation type="journal article" date="2012" name="Science">
        <title>The Paleozoic origin of enzymatic lignin decomposition reconstructed from 31 fungal genomes.</title>
        <authorList>
            <person name="Floudas D."/>
            <person name="Binder M."/>
            <person name="Riley R."/>
            <person name="Barry K."/>
            <person name="Blanchette R.A."/>
            <person name="Henrissat B."/>
            <person name="Martinez A.T."/>
            <person name="Otillar R."/>
            <person name="Spatafora J.W."/>
            <person name="Yadav J.S."/>
            <person name="Aerts A."/>
            <person name="Benoit I."/>
            <person name="Boyd A."/>
            <person name="Carlson A."/>
            <person name="Copeland A."/>
            <person name="Coutinho P.M."/>
            <person name="de Vries R.P."/>
            <person name="Ferreira P."/>
            <person name="Findley K."/>
            <person name="Foster B."/>
            <person name="Gaskell J."/>
            <person name="Glotzer D."/>
            <person name="Gorecki P."/>
            <person name="Heitman J."/>
            <person name="Hesse C."/>
            <person name="Hori C."/>
            <person name="Igarashi K."/>
            <person name="Jurgens J.A."/>
            <person name="Kallen N."/>
            <person name="Kersten P."/>
            <person name="Kohler A."/>
            <person name="Kuees U."/>
            <person name="Kumar T.K.A."/>
            <person name="Kuo A."/>
            <person name="LaButti K."/>
            <person name="Larrondo L.F."/>
            <person name="Lindquist E."/>
            <person name="Ling A."/>
            <person name="Lombard V."/>
            <person name="Lucas S."/>
            <person name="Lundell T."/>
            <person name="Martin R."/>
            <person name="McLaughlin D.J."/>
            <person name="Morgenstern I."/>
            <person name="Morin E."/>
            <person name="Murat C."/>
            <person name="Nagy L.G."/>
            <person name="Nolan M."/>
            <person name="Ohm R.A."/>
            <person name="Patyshakuliyeva A."/>
            <person name="Rokas A."/>
            <person name="Ruiz-Duenas F.J."/>
            <person name="Sabat G."/>
            <person name="Salamov A."/>
            <person name="Samejima M."/>
            <person name="Schmutz J."/>
            <person name="Slot J.C."/>
            <person name="St John F."/>
            <person name="Stenlid J."/>
            <person name="Sun H."/>
            <person name="Sun S."/>
            <person name="Syed K."/>
            <person name="Tsang A."/>
            <person name="Wiebenga A."/>
            <person name="Young D."/>
            <person name="Pisabarro A."/>
            <person name="Eastwood D.C."/>
            <person name="Martin F."/>
            <person name="Cullen D."/>
            <person name="Grigoriev I.V."/>
            <person name="Hibbett D.S."/>
        </authorList>
    </citation>
    <scope>NUCLEOTIDE SEQUENCE [LARGE SCALE GENOMIC DNA]</scope>
    <source>
        <strain evidence="5 6">MD-104</strain>
    </source>
</reference>
<feature type="region of interest" description="Disordered" evidence="1">
    <location>
        <begin position="1"/>
        <end position="23"/>
    </location>
</feature>
<accession>A0A2H3JY85</accession>
<feature type="domain" description="URB1 N-terminal" evidence="2">
    <location>
        <begin position="77"/>
        <end position="415"/>
    </location>
</feature>
<dbReference type="OMA" id="VVWVWQS"/>
<dbReference type="STRING" id="742152.A0A2H3JY85"/>
<evidence type="ECO:0000256" key="1">
    <source>
        <dbReference type="SAM" id="MobiDB-lite"/>
    </source>
</evidence>
<dbReference type="Proteomes" id="UP000218811">
    <property type="component" value="Unassembled WGS sequence"/>
</dbReference>
<dbReference type="InterPro" id="IPR039844">
    <property type="entry name" value="URB1"/>
</dbReference>
<evidence type="ECO:0000259" key="2">
    <source>
        <dbReference type="Pfam" id="PF11707"/>
    </source>
</evidence>